<organism evidence="4 5">
    <name type="scientific">Haliangium ochraceum (strain DSM 14365 / JCM 11303 / SMP-2)</name>
    <dbReference type="NCBI Taxonomy" id="502025"/>
    <lineage>
        <taxon>Bacteria</taxon>
        <taxon>Pseudomonadati</taxon>
        <taxon>Myxococcota</taxon>
        <taxon>Polyangia</taxon>
        <taxon>Haliangiales</taxon>
        <taxon>Kofleriaceae</taxon>
        <taxon>Haliangium</taxon>
    </lineage>
</organism>
<evidence type="ECO:0000259" key="3">
    <source>
        <dbReference type="Pfam" id="PF00884"/>
    </source>
</evidence>
<dbReference type="Proteomes" id="UP000001880">
    <property type="component" value="Chromosome"/>
</dbReference>
<dbReference type="SUPFAM" id="SSF53649">
    <property type="entry name" value="Alkaline phosphatase-like"/>
    <property type="match status" value="1"/>
</dbReference>
<proteinExistence type="inferred from homology"/>
<comment type="similarity">
    <text evidence="1">Belongs to the sulfatase family.</text>
</comment>
<feature type="compositionally biased region" description="Low complexity" evidence="2">
    <location>
        <begin position="419"/>
        <end position="440"/>
    </location>
</feature>
<protein>
    <submittedName>
        <fullName evidence="4">Sulfatase</fullName>
    </submittedName>
</protein>
<feature type="region of interest" description="Disordered" evidence="2">
    <location>
        <begin position="419"/>
        <end position="454"/>
    </location>
</feature>
<dbReference type="PANTHER" id="PTHR42693:SF33">
    <property type="entry name" value="ARYLSULFATASE"/>
    <property type="match status" value="1"/>
</dbReference>
<gene>
    <name evidence="4" type="ordered locus">Hoch_1843</name>
</gene>
<dbReference type="EMBL" id="CP001804">
    <property type="protein sequence ID" value="ACY14391.1"/>
    <property type="molecule type" value="Genomic_DNA"/>
</dbReference>
<accession>D0LY36</accession>
<dbReference type="PANTHER" id="PTHR42693">
    <property type="entry name" value="ARYLSULFATASE FAMILY MEMBER"/>
    <property type="match status" value="1"/>
</dbReference>
<evidence type="ECO:0000313" key="4">
    <source>
        <dbReference type="EMBL" id="ACY14391.1"/>
    </source>
</evidence>
<evidence type="ECO:0000256" key="1">
    <source>
        <dbReference type="ARBA" id="ARBA00008779"/>
    </source>
</evidence>
<dbReference type="InterPro" id="IPR000917">
    <property type="entry name" value="Sulfatase_N"/>
</dbReference>
<dbReference type="STRING" id="502025.Hoch_1843"/>
<dbReference type="InterPro" id="IPR050738">
    <property type="entry name" value="Sulfatase"/>
</dbReference>
<dbReference type="Gene3D" id="3.40.720.10">
    <property type="entry name" value="Alkaline Phosphatase, subunit A"/>
    <property type="match status" value="1"/>
</dbReference>
<feature type="domain" description="Sulfatase N-terminal" evidence="3">
    <location>
        <begin position="374"/>
        <end position="703"/>
    </location>
</feature>
<dbReference type="GO" id="GO:0004065">
    <property type="term" value="F:arylsulfatase activity"/>
    <property type="evidence" value="ECO:0007669"/>
    <property type="project" value="TreeGrafter"/>
</dbReference>
<name>D0LY36_HALO1</name>
<dbReference type="HOGENOM" id="CLU_355189_0_0_7"/>
<dbReference type="KEGG" id="hoh:Hoch_1843"/>
<dbReference type="eggNOG" id="COG3119">
    <property type="taxonomic scope" value="Bacteria"/>
</dbReference>
<evidence type="ECO:0000313" key="5">
    <source>
        <dbReference type="Proteomes" id="UP000001880"/>
    </source>
</evidence>
<keyword evidence="5" id="KW-1185">Reference proteome</keyword>
<evidence type="ECO:0000256" key="2">
    <source>
        <dbReference type="SAM" id="MobiDB-lite"/>
    </source>
</evidence>
<dbReference type="InterPro" id="IPR017850">
    <property type="entry name" value="Alkaline_phosphatase_core_sf"/>
</dbReference>
<dbReference type="Pfam" id="PF00884">
    <property type="entry name" value="Sulfatase"/>
    <property type="match status" value="1"/>
</dbReference>
<reference evidence="4 5" key="1">
    <citation type="journal article" date="2010" name="Stand. Genomic Sci.">
        <title>Complete genome sequence of Haliangium ochraceum type strain (SMP-2).</title>
        <authorList>
            <consortium name="US DOE Joint Genome Institute (JGI-PGF)"/>
            <person name="Ivanova N."/>
            <person name="Daum C."/>
            <person name="Lang E."/>
            <person name="Abt B."/>
            <person name="Kopitz M."/>
            <person name="Saunders E."/>
            <person name="Lapidus A."/>
            <person name="Lucas S."/>
            <person name="Glavina Del Rio T."/>
            <person name="Nolan M."/>
            <person name="Tice H."/>
            <person name="Copeland A."/>
            <person name="Cheng J.F."/>
            <person name="Chen F."/>
            <person name="Bruce D."/>
            <person name="Goodwin L."/>
            <person name="Pitluck S."/>
            <person name="Mavromatis K."/>
            <person name="Pati A."/>
            <person name="Mikhailova N."/>
            <person name="Chen A."/>
            <person name="Palaniappan K."/>
            <person name="Land M."/>
            <person name="Hauser L."/>
            <person name="Chang Y.J."/>
            <person name="Jeffries C.D."/>
            <person name="Detter J.C."/>
            <person name="Brettin T."/>
            <person name="Rohde M."/>
            <person name="Goker M."/>
            <person name="Bristow J."/>
            <person name="Markowitz V."/>
            <person name="Eisen J.A."/>
            <person name="Hugenholtz P."/>
            <person name="Kyrpides N.C."/>
            <person name="Klenk H.P."/>
        </authorList>
    </citation>
    <scope>NUCLEOTIDE SEQUENCE [LARGE SCALE GENOMIC DNA]</scope>
    <source>
        <strain evidence="5">DSM 14365 / CIP 107738 / JCM 11303 / AJ 13395 / SMP-2</strain>
    </source>
</reference>
<dbReference type="AlphaFoldDB" id="D0LY36"/>
<sequence length="826" mass="86208">MVRQRGLAVLLALAWSGLPGCGDCNRSDELAEVPVAPADAGAEAADARKDAAEPAPDRAELPIFRLGPNILLAHAQRGEALFLDAGSAGFAKYLRFGIPALRWRLQQEREGVRVAVPERAAAIEVPLTAAQAASGAIRLGVHASAPGRIALKVDGRKAGEAELAPGWQVVAIDAEEGRLQAGANIVVVETQGAEPPGIAWLQFGSAAAVPAERAASPAPAVFDHEADTLVLGRDAGLVYHLFVPETGRLLAAVVPAADAAPAAASAGADGDVVQVDGDERAGGCVVRARAEAGIGSVEAALSGPRALMDLSALGGRVVRLELRAEGCERVRLQEPRMTVAGATRVGSDGERPRFVVLWLMSGLRADRVRPFAPWARSETPVLERLAQTGLSVSPSWAQSPQTQAARAALWTGRYPIRRSALGGPSAPTPAGAQPGTAAPAKNRAGKDADKAAGTRLRARAPALGVEMREAGFRTVAVTAAMDAQPGFADGFELWERVAPPAAPGAAAGAAGETAAGDAVLAQALTRLEERYREGPVFLLLETADARLPWIGHRPWLDRYDPGAYEGPFADGATLAAVDAEPRGDAARLADLVQCDETPSERDLARLRAIYDATASYQDALLGQLVDRLAQWGIFEQTLLVVVSDHGQETWEDGRCGHGASLRESLLAVPLLLHHPGQVPGGQVHAGGAEAVDVLPSLLRLAGVPVPEPVQGRPLVEVARAPGYPQPMFAAVEGAAHAVRVAGWKLVVGAGGAALFDLSADPGEQRSAIQERPFERQFASDILSLHVLYRARWNQRSWGVASNLSAAGWLHIEAPTDAAADSAPPAP</sequence>